<gene>
    <name evidence="1" type="ORF">CYL18_06045</name>
</gene>
<protein>
    <recommendedName>
        <fullName evidence="3">SGNH/GDSL hydrolase family protein</fullName>
    </recommendedName>
</protein>
<dbReference type="InterPro" id="IPR036514">
    <property type="entry name" value="SGNH_hydro_sf"/>
</dbReference>
<sequence>MKYIGTMTLLVLCIGVLIAGQLHWTNKIEQASTVKATSTEKKSSSNEKLPFQEVQDVELKETMELAAWNHGSARVLIAGSDSIGTEEEGLAEQVSKRLEEAYGGAITVKHLEYEGNSIDFLAENKVEDYVDFKPDVFIYEPLLLNSNGIEDAVMTTNEMIDTVLEALQAENEGLYTILTPPNPIYGATYYPREVDDLKEYAEKQAITYVDHWSAWPDHQGEEVKDYLNDAQSAPNEEGVKIWANEILNLFGL</sequence>
<keyword evidence="2" id="KW-1185">Reference proteome</keyword>
<comment type="caution">
    <text evidence="1">The sequence shown here is derived from an EMBL/GenBank/DDBJ whole genome shotgun (WGS) entry which is preliminary data.</text>
</comment>
<evidence type="ECO:0000313" key="1">
    <source>
        <dbReference type="EMBL" id="PQD96160.1"/>
    </source>
</evidence>
<organism evidence="1 2">
    <name type="scientific">Pradoshia eiseniae</name>
    <dbReference type="NCBI Taxonomy" id="2064768"/>
    <lineage>
        <taxon>Bacteria</taxon>
        <taxon>Bacillati</taxon>
        <taxon>Bacillota</taxon>
        <taxon>Bacilli</taxon>
        <taxon>Bacillales</taxon>
        <taxon>Bacillaceae</taxon>
        <taxon>Pradoshia</taxon>
    </lineage>
</organism>
<reference evidence="1 2" key="1">
    <citation type="submission" date="2017-12" db="EMBL/GenBank/DDBJ databases">
        <title>Taxonomic description and draft genome of Pradoshia cofamensis Gen. nov., sp. nov., a thermotolerant bacillale isolated from anterior gut of earthworm Eisenia fetida.</title>
        <authorList>
            <person name="Saha T."/>
            <person name="Chakraborty R."/>
        </authorList>
    </citation>
    <scope>NUCLEOTIDE SEQUENCE [LARGE SCALE GENOMIC DNA]</scope>
    <source>
        <strain evidence="1 2">EAG3</strain>
    </source>
</reference>
<proteinExistence type="predicted"/>
<dbReference type="Proteomes" id="UP000239663">
    <property type="component" value="Unassembled WGS sequence"/>
</dbReference>
<accession>A0A2S7N2F4</accession>
<name>A0A2S7N2F4_9BACI</name>
<dbReference type="EMBL" id="PKOZ01000002">
    <property type="protein sequence ID" value="PQD96160.1"/>
    <property type="molecule type" value="Genomic_DNA"/>
</dbReference>
<dbReference type="Gene3D" id="3.40.50.1110">
    <property type="entry name" value="SGNH hydrolase"/>
    <property type="match status" value="1"/>
</dbReference>
<dbReference type="AlphaFoldDB" id="A0A2S7N2F4"/>
<evidence type="ECO:0008006" key="3">
    <source>
        <dbReference type="Google" id="ProtNLM"/>
    </source>
</evidence>
<evidence type="ECO:0000313" key="2">
    <source>
        <dbReference type="Proteomes" id="UP000239663"/>
    </source>
</evidence>
<dbReference type="SUPFAM" id="SSF52266">
    <property type="entry name" value="SGNH hydrolase"/>
    <property type="match status" value="1"/>
</dbReference>